<dbReference type="InterPro" id="IPR014718">
    <property type="entry name" value="GH-type_carb-bd"/>
</dbReference>
<dbReference type="EMBL" id="QVQT01000005">
    <property type="protein sequence ID" value="RFU15772.1"/>
    <property type="molecule type" value="Genomic_DNA"/>
</dbReference>
<dbReference type="SUPFAM" id="SSF74650">
    <property type="entry name" value="Galactose mutarotase-like"/>
    <property type="match status" value="1"/>
</dbReference>
<organism evidence="1 2">
    <name type="scientific">Paracidobacterium acidisoli</name>
    <dbReference type="NCBI Taxonomy" id="2303751"/>
    <lineage>
        <taxon>Bacteria</taxon>
        <taxon>Pseudomonadati</taxon>
        <taxon>Acidobacteriota</taxon>
        <taxon>Terriglobia</taxon>
        <taxon>Terriglobales</taxon>
        <taxon>Acidobacteriaceae</taxon>
        <taxon>Paracidobacterium</taxon>
    </lineage>
</organism>
<dbReference type="GO" id="GO:0003824">
    <property type="term" value="F:catalytic activity"/>
    <property type="evidence" value="ECO:0007669"/>
    <property type="project" value="InterPro"/>
</dbReference>
<dbReference type="GO" id="GO:0030246">
    <property type="term" value="F:carbohydrate binding"/>
    <property type="evidence" value="ECO:0007669"/>
    <property type="project" value="InterPro"/>
</dbReference>
<proteinExistence type="predicted"/>
<dbReference type="Gene3D" id="2.70.98.10">
    <property type="match status" value="1"/>
</dbReference>
<evidence type="ECO:0000313" key="2">
    <source>
        <dbReference type="Proteomes" id="UP000264702"/>
    </source>
</evidence>
<protein>
    <submittedName>
        <fullName evidence="1">Uncharacterized protein</fullName>
    </submittedName>
</protein>
<dbReference type="AlphaFoldDB" id="A0A372ILE0"/>
<evidence type="ECO:0000313" key="1">
    <source>
        <dbReference type="EMBL" id="RFU15772.1"/>
    </source>
</evidence>
<dbReference type="Proteomes" id="UP000264702">
    <property type="component" value="Unassembled WGS sequence"/>
</dbReference>
<name>A0A372ILE0_9BACT</name>
<dbReference type="InterPro" id="IPR011013">
    <property type="entry name" value="Gal_mutarotase_sf_dom"/>
</dbReference>
<dbReference type="GO" id="GO:0005975">
    <property type="term" value="P:carbohydrate metabolic process"/>
    <property type="evidence" value="ECO:0007669"/>
    <property type="project" value="InterPro"/>
</dbReference>
<gene>
    <name evidence="1" type="ORF">D0Y96_15100</name>
</gene>
<reference evidence="1 2" key="1">
    <citation type="submission" date="2018-08" db="EMBL/GenBank/DDBJ databases">
        <title>Acidipila sp. 4G-K13, an acidobacterium isolated from forest soil.</title>
        <authorList>
            <person name="Gao Z.-H."/>
            <person name="Qiu L.-H."/>
        </authorList>
    </citation>
    <scope>NUCLEOTIDE SEQUENCE [LARGE SCALE GENOMIC DNA]</scope>
    <source>
        <strain evidence="1 2">4G-K13</strain>
    </source>
</reference>
<comment type="caution">
    <text evidence="1">The sequence shown here is derived from an EMBL/GenBank/DDBJ whole genome shotgun (WGS) entry which is preliminary data.</text>
</comment>
<keyword evidence="2" id="KW-1185">Reference proteome</keyword>
<sequence length="335" mass="37195">MSSLAVFGASAQVRNVAPQEELSSGTTRIKVYLPDAAKGFYRGTRFDWSGVIGELDTLGHTWFDQWFTRGDATVHDFSYDGSDIVAGPCTAATGPVEEFTTPLGYDEAKPGGTFVKIGVGVLRRPDDAKYDSFRLYEVVDNGHWQTRKKGNSIEFGQDIQDPSSGYSYSYEKTITVLQDKSGIVIDHRLTNTGKRSIKTDVYDHNFLVLDKQPPGPDFTITFPFQISPVHPPEAGLAELRGNQIVYLKKLTGEDRVFTTIHGFGDDAKDYDVRIDNARLGVGLTITGDRPLKNVAMWSIRPVMAVEPFIEISVNPGQSFTWRYEYAFHKLGSSGK</sequence>
<accession>A0A372ILE0</accession>